<evidence type="ECO:0000313" key="2">
    <source>
        <dbReference type="EMBL" id="KAK0736276.1"/>
    </source>
</evidence>
<dbReference type="AlphaFoldDB" id="A0AA40BL72"/>
<dbReference type="Proteomes" id="UP001172159">
    <property type="component" value="Unassembled WGS sequence"/>
</dbReference>
<evidence type="ECO:0000256" key="1">
    <source>
        <dbReference type="SAM" id="MobiDB-lite"/>
    </source>
</evidence>
<protein>
    <submittedName>
        <fullName evidence="2">Uncharacterized protein</fullName>
    </submittedName>
</protein>
<gene>
    <name evidence="2" type="ORF">B0T21DRAFT_411462</name>
</gene>
<feature type="region of interest" description="Disordered" evidence="1">
    <location>
        <begin position="117"/>
        <end position="138"/>
    </location>
</feature>
<proteinExistence type="predicted"/>
<sequence>MSNLSPHSFHIPRKPVPPPRPLTTQTPGSITISQPPSRAATPDPPPASVSKVVVTSPVIHLQTKEKAFNEHGFTATRIDRLCNAMQPLITRHATDAEFEELMREAESYLQEGKRLKKRNQNNPGYGARRGSAVSATGSYGGRRGSAVSATGSYGVAHGHGARKGSVVSTTGSITITKGGNDGKKKIAWATKLKIVVGLGGGKGGRRRGSC</sequence>
<dbReference type="EMBL" id="JAUKTV010000006">
    <property type="protein sequence ID" value="KAK0736276.1"/>
    <property type="molecule type" value="Genomic_DNA"/>
</dbReference>
<name>A0AA40BL72_9PEZI</name>
<evidence type="ECO:0000313" key="3">
    <source>
        <dbReference type="Proteomes" id="UP001172159"/>
    </source>
</evidence>
<keyword evidence="3" id="KW-1185">Reference proteome</keyword>
<comment type="caution">
    <text evidence="2">The sequence shown here is derived from an EMBL/GenBank/DDBJ whole genome shotgun (WGS) entry which is preliminary data.</text>
</comment>
<reference evidence="2" key="1">
    <citation type="submission" date="2023-06" db="EMBL/GenBank/DDBJ databases">
        <title>Genome-scale phylogeny and comparative genomics of the fungal order Sordariales.</title>
        <authorList>
            <consortium name="Lawrence Berkeley National Laboratory"/>
            <person name="Hensen N."/>
            <person name="Bonometti L."/>
            <person name="Westerberg I."/>
            <person name="Brannstrom I.O."/>
            <person name="Guillou S."/>
            <person name="Cros-Aarteil S."/>
            <person name="Calhoun S."/>
            <person name="Haridas S."/>
            <person name="Kuo A."/>
            <person name="Mondo S."/>
            <person name="Pangilinan J."/>
            <person name="Riley R."/>
            <person name="Labutti K."/>
            <person name="Andreopoulos B."/>
            <person name="Lipzen A."/>
            <person name="Chen C."/>
            <person name="Yanf M."/>
            <person name="Daum C."/>
            <person name="Ng V."/>
            <person name="Clum A."/>
            <person name="Steindorff A."/>
            <person name="Ohm R."/>
            <person name="Martin F."/>
            <person name="Silar P."/>
            <person name="Natvig D."/>
            <person name="Lalanne C."/>
            <person name="Gautier V."/>
            <person name="Ament-Velasquez S.L."/>
            <person name="Kruys A."/>
            <person name="Hutchinson M.I."/>
            <person name="Powell A.J."/>
            <person name="Barry K."/>
            <person name="Miller A.N."/>
            <person name="Grigoriev I.V."/>
            <person name="Debuchy R."/>
            <person name="Gladieux P."/>
            <person name="Thoren M.H."/>
            <person name="Johannesson H."/>
        </authorList>
    </citation>
    <scope>NUCLEOTIDE SEQUENCE</scope>
    <source>
        <strain evidence="2">CBS 540.89</strain>
    </source>
</reference>
<accession>A0AA40BL72</accession>
<feature type="region of interest" description="Disordered" evidence="1">
    <location>
        <begin position="1"/>
        <end position="50"/>
    </location>
</feature>
<organism evidence="2 3">
    <name type="scientific">Apiosordaria backusii</name>
    <dbReference type="NCBI Taxonomy" id="314023"/>
    <lineage>
        <taxon>Eukaryota</taxon>
        <taxon>Fungi</taxon>
        <taxon>Dikarya</taxon>
        <taxon>Ascomycota</taxon>
        <taxon>Pezizomycotina</taxon>
        <taxon>Sordariomycetes</taxon>
        <taxon>Sordariomycetidae</taxon>
        <taxon>Sordariales</taxon>
        <taxon>Lasiosphaeriaceae</taxon>
        <taxon>Apiosordaria</taxon>
    </lineage>
</organism>